<feature type="signal peptide" evidence="3">
    <location>
        <begin position="1"/>
        <end position="22"/>
    </location>
</feature>
<sequence length="244" mass="25935">MLRKIMMAVPMALALAVGGTTAAGASTSEIEPSVDVACEDGTPTIGVDDLHDAERWHIVTVGGDDAGTTILSDEDGTTSVSVEPGQYELAWWVDEQLPYETLSIDVPACDEDEDEQDEDEEQEQEEQCVDVNTAGLEELQLLKHIGPDRAAQILDLRPFTSIADLDRVDGLRAGGERLQELVAGGNGFLPLCPFDDDADDEKEEDDDTGGEALPDTGAPALLALVGLGVTGIGGGLAMLRRRFI</sequence>
<keyword evidence="2" id="KW-0812">Transmembrane</keyword>
<dbReference type="InterPro" id="IPR010994">
    <property type="entry name" value="RuvA_2-like"/>
</dbReference>
<keyword evidence="3" id="KW-0732">Signal</keyword>
<keyword evidence="2" id="KW-0472">Membrane</keyword>
<dbReference type="Pfam" id="PF12836">
    <property type="entry name" value="HHH_3"/>
    <property type="match status" value="1"/>
</dbReference>
<evidence type="ECO:0008006" key="6">
    <source>
        <dbReference type="Google" id="ProtNLM"/>
    </source>
</evidence>
<dbReference type="OrthoDB" id="9758724at2"/>
<reference evidence="4 5" key="1">
    <citation type="submission" date="2018-06" db="EMBL/GenBank/DDBJ databases">
        <title>Phytoactinopolyspora halophila sp. nov., a novel halophilic actinomycete isolated from a saline soil in China.</title>
        <authorList>
            <person name="Tang S.-K."/>
        </authorList>
    </citation>
    <scope>NUCLEOTIDE SEQUENCE [LARGE SCALE GENOMIC DNA]</scope>
    <source>
        <strain evidence="4 5">YIM 96934</strain>
    </source>
</reference>
<dbReference type="Gene3D" id="1.10.150.320">
    <property type="entry name" value="Photosystem II 12 kDa extrinsic protein"/>
    <property type="match status" value="1"/>
</dbReference>
<evidence type="ECO:0000256" key="1">
    <source>
        <dbReference type="SAM" id="MobiDB-lite"/>
    </source>
</evidence>
<dbReference type="AlphaFoldDB" id="A0A329QZ57"/>
<evidence type="ECO:0000256" key="2">
    <source>
        <dbReference type="SAM" id="Phobius"/>
    </source>
</evidence>
<feature type="transmembrane region" description="Helical" evidence="2">
    <location>
        <begin position="220"/>
        <end position="239"/>
    </location>
</feature>
<feature type="chain" id="PRO_5039098943" description="Gram-positive cocci surface proteins LPxTG domain-containing protein" evidence="3">
    <location>
        <begin position="23"/>
        <end position="244"/>
    </location>
</feature>
<feature type="compositionally biased region" description="Acidic residues" evidence="1">
    <location>
        <begin position="194"/>
        <end position="209"/>
    </location>
</feature>
<keyword evidence="2" id="KW-1133">Transmembrane helix</keyword>
<dbReference type="EMBL" id="QMIG01000003">
    <property type="protein sequence ID" value="RAW17561.1"/>
    <property type="molecule type" value="Genomic_DNA"/>
</dbReference>
<protein>
    <recommendedName>
        <fullName evidence="6">Gram-positive cocci surface proteins LPxTG domain-containing protein</fullName>
    </recommendedName>
</protein>
<keyword evidence="5" id="KW-1185">Reference proteome</keyword>
<dbReference type="RefSeq" id="WP_112257379.1">
    <property type="nucleotide sequence ID" value="NZ_QMIG01000003.1"/>
</dbReference>
<organism evidence="4 5">
    <name type="scientific">Phytoactinopolyspora halophila</name>
    <dbReference type="NCBI Taxonomy" id="1981511"/>
    <lineage>
        <taxon>Bacteria</taxon>
        <taxon>Bacillati</taxon>
        <taxon>Actinomycetota</taxon>
        <taxon>Actinomycetes</taxon>
        <taxon>Jiangellales</taxon>
        <taxon>Jiangellaceae</taxon>
        <taxon>Phytoactinopolyspora</taxon>
    </lineage>
</organism>
<evidence type="ECO:0000256" key="3">
    <source>
        <dbReference type="SAM" id="SignalP"/>
    </source>
</evidence>
<evidence type="ECO:0000313" key="5">
    <source>
        <dbReference type="Proteomes" id="UP000250462"/>
    </source>
</evidence>
<feature type="region of interest" description="Disordered" evidence="1">
    <location>
        <begin position="194"/>
        <end position="215"/>
    </location>
</feature>
<dbReference type="Proteomes" id="UP000250462">
    <property type="component" value="Unassembled WGS sequence"/>
</dbReference>
<comment type="caution">
    <text evidence="4">The sequence shown here is derived from an EMBL/GenBank/DDBJ whole genome shotgun (WGS) entry which is preliminary data.</text>
</comment>
<proteinExistence type="predicted"/>
<name>A0A329QZ57_9ACTN</name>
<dbReference type="SUPFAM" id="SSF47781">
    <property type="entry name" value="RuvA domain 2-like"/>
    <property type="match status" value="1"/>
</dbReference>
<evidence type="ECO:0000313" key="4">
    <source>
        <dbReference type="EMBL" id="RAW17561.1"/>
    </source>
</evidence>
<accession>A0A329QZ57</accession>
<gene>
    <name evidence="4" type="ORF">DPM12_06100</name>
</gene>